<dbReference type="OrthoDB" id="9763456at2"/>
<sequence>MKTIRIGGGQGFWGDLIDAPIIMAKEDNVDYICCDYLAELTLSIMRRQQEKRPEAGYARDFITSLKGMLPYLAEKKTKVITNAGGMNVKACVEKVKEVVKAGGYNLKVGYVLGDDVREKIPQLREQGVQMQHMDTGEDIDGILPKMVNANVYYGVEPIVKCLEDGADIIILGRSTDTAMFEAPLLYEFGWKLDDWDAKATGILAGHLCECGAQATGGNYDYDWEHVPRPELLGYPIVEVSEKGSLVLTKTKNTGGLVTVQSVKEQLMYEIHDPSQYITPDVVADFSKITLEEIERDHVAVRGVTGKPAPDTLKLCVGYLEGYRNIAYLPYSWPRALDKAKMAANILDKRMAMKGLKAIRTHISYLGVNALHGPLAPELDADLNEVVLRYAIMTETKEEGLKLTPEVAAVSNLNGPAQGCFFGGRTRPSEVFALWPTLIPRDAITMETHVEEV</sequence>
<dbReference type="Proteomes" id="UP000254337">
    <property type="component" value="Chromosome"/>
</dbReference>
<dbReference type="AlphaFoldDB" id="A0A346B030"/>
<reference evidence="2 3" key="1">
    <citation type="submission" date="2018-05" db="EMBL/GenBank/DDBJ databases">
        <title>Complete genome sequence of Megasphaera sp. AJH120T, isolated from the ceca of a chicken.</title>
        <authorList>
            <person name="Maki J."/>
            <person name="Looft T."/>
        </authorList>
    </citation>
    <scope>NUCLEOTIDE SEQUENCE [LARGE SCALE GENOMIC DNA]</scope>
    <source>
        <strain evidence="2 3">AJH120</strain>
    </source>
</reference>
<protein>
    <submittedName>
        <fullName evidence="2">DUF1446 domain-containing protein</fullName>
    </submittedName>
</protein>
<dbReference type="InterPro" id="IPR010839">
    <property type="entry name" value="AtuA_N"/>
</dbReference>
<organism evidence="2 3">
    <name type="scientific">Megasphaera stantonii</name>
    <dbReference type="NCBI Taxonomy" id="2144175"/>
    <lineage>
        <taxon>Bacteria</taxon>
        <taxon>Bacillati</taxon>
        <taxon>Bacillota</taxon>
        <taxon>Negativicutes</taxon>
        <taxon>Veillonellales</taxon>
        <taxon>Veillonellaceae</taxon>
        <taxon>Megasphaera</taxon>
    </lineage>
</organism>
<evidence type="ECO:0000313" key="2">
    <source>
        <dbReference type="EMBL" id="AXL21473.1"/>
    </source>
</evidence>
<dbReference type="KEGG" id="meg:DKB62_07795"/>
<dbReference type="PANTHER" id="PTHR47708">
    <property type="match status" value="1"/>
</dbReference>
<dbReference type="PANTHER" id="PTHR47708:SF2">
    <property type="entry name" value="SI:CH73-132F6.5"/>
    <property type="match status" value="1"/>
</dbReference>
<accession>A0A346B030</accession>
<evidence type="ECO:0000313" key="3">
    <source>
        <dbReference type="Proteomes" id="UP000254337"/>
    </source>
</evidence>
<dbReference type="EMBL" id="CP029462">
    <property type="protein sequence ID" value="AXL21473.1"/>
    <property type="molecule type" value="Genomic_DNA"/>
</dbReference>
<feature type="domain" description="Acyclic terpene utilisation N-terminal" evidence="1">
    <location>
        <begin position="4"/>
        <end position="448"/>
    </location>
</feature>
<dbReference type="Pfam" id="PF07287">
    <property type="entry name" value="AtuA"/>
    <property type="match status" value="1"/>
</dbReference>
<evidence type="ECO:0000259" key="1">
    <source>
        <dbReference type="Pfam" id="PF07287"/>
    </source>
</evidence>
<keyword evidence="3" id="KW-1185">Reference proteome</keyword>
<proteinExistence type="predicted"/>
<gene>
    <name evidence="2" type="ORF">DKB62_07795</name>
</gene>
<name>A0A346B030_9FIRM</name>
<dbReference type="RefSeq" id="WP_107195308.1">
    <property type="nucleotide sequence ID" value="NZ_CP029462.1"/>
</dbReference>